<evidence type="ECO:0000256" key="10">
    <source>
        <dbReference type="RuleBase" id="RU000356"/>
    </source>
</evidence>
<feature type="domain" description="Globin" evidence="11">
    <location>
        <begin position="1"/>
        <end position="141"/>
    </location>
</feature>
<dbReference type="SUPFAM" id="SSF46458">
    <property type="entry name" value="Globin-like"/>
    <property type="match status" value="1"/>
</dbReference>
<dbReference type="SUPFAM" id="SSF63380">
    <property type="entry name" value="Riboflavin synthase domain-like"/>
    <property type="match status" value="1"/>
</dbReference>
<evidence type="ECO:0000256" key="3">
    <source>
        <dbReference type="ARBA" id="ARBA00022617"/>
    </source>
</evidence>
<dbReference type="RefSeq" id="WP_382364466.1">
    <property type="nucleotide sequence ID" value="NZ_JBHLWV010000020.1"/>
</dbReference>
<accession>A0ABV6H9N8</accession>
<evidence type="ECO:0000256" key="8">
    <source>
        <dbReference type="ARBA" id="ARBA00048649"/>
    </source>
</evidence>
<keyword evidence="4 10" id="KW-0561">Oxygen transport</keyword>
<comment type="similarity">
    <text evidence="10">Belongs to the globin family.</text>
</comment>
<dbReference type="InterPro" id="IPR017927">
    <property type="entry name" value="FAD-bd_FR_type"/>
</dbReference>
<comment type="catalytic activity">
    <reaction evidence="9">
        <text>2 nitric oxide + NADPH + 2 O2 = 2 nitrate + NADP(+) + H(+)</text>
        <dbReference type="Rhea" id="RHEA:19465"/>
        <dbReference type="ChEBI" id="CHEBI:15378"/>
        <dbReference type="ChEBI" id="CHEBI:15379"/>
        <dbReference type="ChEBI" id="CHEBI:16480"/>
        <dbReference type="ChEBI" id="CHEBI:17632"/>
        <dbReference type="ChEBI" id="CHEBI:57783"/>
        <dbReference type="ChEBI" id="CHEBI:58349"/>
        <dbReference type="EC" id="1.14.12.17"/>
    </reaction>
</comment>
<proteinExistence type="inferred from homology"/>
<dbReference type="Proteomes" id="UP001589783">
    <property type="component" value="Unassembled WGS sequence"/>
</dbReference>
<dbReference type="Gene3D" id="3.40.50.80">
    <property type="entry name" value="Nucleotide-binding domain of ferredoxin-NADP reductase (FNR) module"/>
    <property type="match status" value="1"/>
</dbReference>
<dbReference type="CDD" id="cd14782">
    <property type="entry name" value="FHb-globin_2"/>
    <property type="match status" value="1"/>
</dbReference>
<dbReference type="Pfam" id="PF00175">
    <property type="entry name" value="NAD_binding_1"/>
    <property type="match status" value="1"/>
</dbReference>
<evidence type="ECO:0000256" key="2">
    <source>
        <dbReference type="ARBA" id="ARBA00012229"/>
    </source>
</evidence>
<dbReference type="PANTHER" id="PTHR43396">
    <property type="entry name" value="FLAVOHEMOPROTEIN"/>
    <property type="match status" value="1"/>
</dbReference>
<gene>
    <name evidence="13" type="ORF">ACFFJD_10590</name>
</gene>
<organism evidence="13 14">
    <name type="scientific">Gordonia phosphorivorans</name>
    <dbReference type="NCBI Taxonomy" id="1056982"/>
    <lineage>
        <taxon>Bacteria</taxon>
        <taxon>Bacillati</taxon>
        <taxon>Actinomycetota</taxon>
        <taxon>Actinomycetes</taxon>
        <taxon>Mycobacteriales</taxon>
        <taxon>Gordoniaceae</taxon>
        <taxon>Gordonia</taxon>
    </lineage>
</organism>
<evidence type="ECO:0000256" key="6">
    <source>
        <dbReference type="ARBA" id="ARBA00023004"/>
    </source>
</evidence>
<evidence type="ECO:0000256" key="4">
    <source>
        <dbReference type="ARBA" id="ARBA00022621"/>
    </source>
</evidence>
<dbReference type="InterPro" id="IPR000971">
    <property type="entry name" value="Globin"/>
</dbReference>
<dbReference type="Gene3D" id="1.10.490.10">
    <property type="entry name" value="Globins"/>
    <property type="match status" value="1"/>
</dbReference>
<evidence type="ECO:0000313" key="13">
    <source>
        <dbReference type="EMBL" id="MFC0315299.1"/>
    </source>
</evidence>
<reference evidence="13 14" key="1">
    <citation type="submission" date="2024-09" db="EMBL/GenBank/DDBJ databases">
        <authorList>
            <person name="Sun Q."/>
            <person name="Mori K."/>
        </authorList>
    </citation>
    <scope>NUCLEOTIDE SEQUENCE [LARGE SCALE GENOMIC DNA]</scope>
    <source>
        <strain evidence="13 14">CCM 7957</strain>
    </source>
</reference>
<dbReference type="InterPro" id="IPR009050">
    <property type="entry name" value="Globin-like_sf"/>
</dbReference>
<keyword evidence="5" id="KW-0479">Metal-binding</keyword>
<dbReference type="EMBL" id="JBHLWV010000020">
    <property type="protein sequence ID" value="MFC0315299.1"/>
    <property type="molecule type" value="Genomic_DNA"/>
</dbReference>
<comment type="catalytic activity">
    <reaction evidence="8">
        <text>2 nitric oxide + NADH + 2 O2 = 2 nitrate + NAD(+) + H(+)</text>
        <dbReference type="Rhea" id="RHEA:19469"/>
        <dbReference type="ChEBI" id="CHEBI:15378"/>
        <dbReference type="ChEBI" id="CHEBI:15379"/>
        <dbReference type="ChEBI" id="CHEBI:16480"/>
        <dbReference type="ChEBI" id="CHEBI:17632"/>
        <dbReference type="ChEBI" id="CHEBI:57540"/>
        <dbReference type="ChEBI" id="CHEBI:57945"/>
        <dbReference type="EC" id="1.14.12.17"/>
    </reaction>
</comment>
<keyword evidence="3 10" id="KW-0349">Heme</keyword>
<evidence type="ECO:0000256" key="1">
    <source>
        <dbReference type="ARBA" id="ARBA00006401"/>
    </source>
</evidence>
<name>A0ABV6H9N8_9ACTN</name>
<dbReference type="PANTHER" id="PTHR43396:SF3">
    <property type="entry name" value="FLAVOHEMOPROTEIN"/>
    <property type="match status" value="1"/>
</dbReference>
<dbReference type="InterPro" id="IPR017938">
    <property type="entry name" value="Riboflavin_synthase-like_b-brl"/>
</dbReference>
<dbReference type="PRINTS" id="PR00409">
    <property type="entry name" value="PHDIOXRDTASE"/>
</dbReference>
<comment type="similarity">
    <text evidence="1">In the C-terminal section; belongs to the flavoprotein pyridine nucleotide cytochrome reductase family.</text>
</comment>
<keyword evidence="7" id="KW-0520">NAD</keyword>
<keyword evidence="10" id="KW-0813">Transport</keyword>
<evidence type="ECO:0000256" key="7">
    <source>
        <dbReference type="ARBA" id="ARBA00023027"/>
    </source>
</evidence>
<feature type="domain" description="FAD-binding FR-type" evidence="12">
    <location>
        <begin position="153"/>
        <end position="254"/>
    </location>
</feature>
<dbReference type="SUPFAM" id="SSF52343">
    <property type="entry name" value="Ferredoxin reductase-like, C-terminal NADP-linked domain"/>
    <property type="match status" value="1"/>
</dbReference>
<keyword evidence="14" id="KW-1185">Reference proteome</keyword>
<dbReference type="PROSITE" id="PS01033">
    <property type="entry name" value="GLOBIN"/>
    <property type="match status" value="1"/>
</dbReference>
<dbReference type="InterPro" id="IPR001433">
    <property type="entry name" value="OxRdtase_FAD/NAD-bd"/>
</dbReference>
<evidence type="ECO:0000259" key="12">
    <source>
        <dbReference type="PROSITE" id="PS51384"/>
    </source>
</evidence>
<dbReference type="Gene3D" id="2.40.30.10">
    <property type="entry name" value="Translation factors"/>
    <property type="match status" value="1"/>
</dbReference>
<evidence type="ECO:0000313" key="14">
    <source>
        <dbReference type="Proteomes" id="UP001589783"/>
    </source>
</evidence>
<evidence type="ECO:0000256" key="5">
    <source>
        <dbReference type="ARBA" id="ARBA00022723"/>
    </source>
</evidence>
<dbReference type="Pfam" id="PF00042">
    <property type="entry name" value="Globin"/>
    <property type="match status" value="1"/>
</dbReference>
<dbReference type="PROSITE" id="PS51384">
    <property type="entry name" value="FAD_FR"/>
    <property type="match status" value="1"/>
</dbReference>
<comment type="caution">
    <text evidence="13">The sequence shown here is derived from an EMBL/GenBank/DDBJ whole genome shotgun (WGS) entry which is preliminary data.</text>
</comment>
<keyword evidence="6" id="KW-0408">Iron</keyword>
<dbReference type="InterPro" id="IPR039261">
    <property type="entry name" value="FNR_nucleotide-bd"/>
</dbReference>
<sequence length="392" mass="42587">MISEQTRSVLAATLPAVEGALDDITPNFYQRMFAAHPELLDDLFNRANQKIGTQPKVLAGSIAAFARLQLIPDPAQQKFIIDRVAHKHTSLGVVADQYPIVHEHLFAAIVEVLGEAVTPEVAAAWDELYWEMAHTLIGRENELYAEAGVTPGDVWRDVIITGREQVAPDAVSFTVAAVDGALPSFTPGQYISVQVPLEDGARQIRQYSLTGAPGEPQWRFSVKRDGEVSTYLHERAFEGDSLHVSTPFGDLALPDGDAPLLLASAGIGCTPVIGLLHHLVQTGDTRPVQVLHADRSRARQPHRGELADLVEQLPTARLLQWYENGHDAGDGSRIGLMSLEDVSIDPETVALLCGPAGFLSSVRGSLMAKELPEERIHYETFGPELVRVGGRG</sequence>
<dbReference type="CDD" id="cd06184">
    <property type="entry name" value="flavohem_like_fad_nad_binding"/>
    <property type="match status" value="1"/>
</dbReference>
<evidence type="ECO:0000256" key="9">
    <source>
        <dbReference type="ARBA" id="ARBA00049433"/>
    </source>
</evidence>
<dbReference type="InterPro" id="IPR012292">
    <property type="entry name" value="Globin/Proto"/>
</dbReference>
<evidence type="ECO:0000259" key="11">
    <source>
        <dbReference type="PROSITE" id="PS01033"/>
    </source>
</evidence>
<protein>
    <recommendedName>
        <fullName evidence="2">nitric oxide dioxygenase</fullName>
        <ecNumber evidence="2">1.14.12.17</ecNumber>
    </recommendedName>
</protein>
<dbReference type="EC" id="1.14.12.17" evidence="2"/>